<evidence type="ECO:0000313" key="2">
    <source>
        <dbReference type="Proteomes" id="UP000821845"/>
    </source>
</evidence>
<gene>
    <name evidence="1" type="ORF">HPB50_021181</name>
</gene>
<accession>A0ACB7RXZ4</accession>
<keyword evidence="2" id="KW-1185">Reference proteome</keyword>
<proteinExistence type="predicted"/>
<organism evidence="1 2">
    <name type="scientific">Hyalomma asiaticum</name>
    <name type="common">Tick</name>
    <dbReference type="NCBI Taxonomy" id="266040"/>
    <lineage>
        <taxon>Eukaryota</taxon>
        <taxon>Metazoa</taxon>
        <taxon>Ecdysozoa</taxon>
        <taxon>Arthropoda</taxon>
        <taxon>Chelicerata</taxon>
        <taxon>Arachnida</taxon>
        <taxon>Acari</taxon>
        <taxon>Parasitiformes</taxon>
        <taxon>Ixodida</taxon>
        <taxon>Ixodoidea</taxon>
        <taxon>Ixodidae</taxon>
        <taxon>Hyalomminae</taxon>
        <taxon>Hyalomma</taxon>
    </lineage>
</organism>
<dbReference type="Proteomes" id="UP000821845">
    <property type="component" value="Chromosome 7"/>
</dbReference>
<name>A0ACB7RXZ4_HYAAI</name>
<evidence type="ECO:0000313" key="1">
    <source>
        <dbReference type="EMBL" id="KAH6926666.1"/>
    </source>
</evidence>
<reference evidence="1" key="1">
    <citation type="submission" date="2020-05" db="EMBL/GenBank/DDBJ databases">
        <title>Large-scale comparative analyses of tick genomes elucidate their genetic diversity and vector capacities.</title>
        <authorList>
            <person name="Jia N."/>
            <person name="Wang J."/>
            <person name="Shi W."/>
            <person name="Du L."/>
            <person name="Sun Y."/>
            <person name="Zhan W."/>
            <person name="Jiang J."/>
            <person name="Wang Q."/>
            <person name="Zhang B."/>
            <person name="Ji P."/>
            <person name="Sakyi L.B."/>
            <person name="Cui X."/>
            <person name="Yuan T."/>
            <person name="Jiang B."/>
            <person name="Yang W."/>
            <person name="Lam T.T.-Y."/>
            <person name="Chang Q."/>
            <person name="Ding S."/>
            <person name="Wang X."/>
            <person name="Zhu J."/>
            <person name="Ruan X."/>
            <person name="Zhao L."/>
            <person name="Wei J."/>
            <person name="Que T."/>
            <person name="Du C."/>
            <person name="Cheng J."/>
            <person name="Dai P."/>
            <person name="Han X."/>
            <person name="Huang E."/>
            <person name="Gao Y."/>
            <person name="Liu J."/>
            <person name="Shao H."/>
            <person name="Ye R."/>
            <person name="Li L."/>
            <person name="Wei W."/>
            <person name="Wang X."/>
            <person name="Wang C."/>
            <person name="Yang T."/>
            <person name="Huo Q."/>
            <person name="Li W."/>
            <person name="Guo W."/>
            <person name="Chen H."/>
            <person name="Zhou L."/>
            <person name="Ni X."/>
            <person name="Tian J."/>
            <person name="Zhou Y."/>
            <person name="Sheng Y."/>
            <person name="Liu T."/>
            <person name="Pan Y."/>
            <person name="Xia L."/>
            <person name="Li J."/>
            <person name="Zhao F."/>
            <person name="Cao W."/>
        </authorList>
    </citation>
    <scope>NUCLEOTIDE SEQUENCE</scope>
    <source>
        <strain evidence="1">Hyas-2018</strain>
    </source>
</reference>
<comment type="caution">
    <text evidence="1">The sequence shown here is derived from an EMBL/GenBank/DDBJ whole genome shotgun (WGS) entry which is preliminary data.</text>
</comment>
<dbReference type="EMBL" id="CM023487">
    <property type="protein sequence ID" value="KAH6926666.1"/>
    <property type="molecule type" value="Genomic_DNA"/>
</dbReference>
<sequence length="209" mass="23648">MRHLPTEAYEQLRSEKLLKLPCRTTLQKYFGSTSSEISFSQLVRSRLKVELEDLDTAQSKVCSLVVDEMRIKQKLLYHKQRDAFVGDVDLSPDLEYLAPATEDQHLASSLLCFLICGLYARYKIPAGYFFTKGCTGDQLAEVIRHVIIKRASIGFDIVRVVTDNHKINVNAMEILSGGEARIRAPHPAGPSTQIFFAFDQSRVIKKIRS</sequence>
<protein>
    <submittedName>
        <fullName evidence="1">Uncharacterized protein</fullName>
    </submittedName>
</protein>